<proteinExistence type="predicted"/>
<accession>A0ACB8X2C4</accession>
<reference evidence="1" key="1">
    <citation type="submission" date="2022-04" db="EMBL/GenBank/DDBJ databases">
        <title>Jade perch genome.</title>
        <authorList>
            <person name="Chao B."/>
        </authorList>
    </citation>
    <scope>NUCLEOTIDE SEQUENCE</scope>
    <source>
        <strain evidence="1">CB-2022</strain>
    </source>
</reference>
<evidence type="ECO:0000313" key="2">
    <source>
        <dbReference type="Proteomes" id="UP000831701"/>
    </source>
</evidence>
<gene>
    <name evidence="1" type="ORF">L3Q82_005942</name>
</gene>
<protein>
    <submittedName>
        <fullName evidence="1">Uncharacterized protein</fullName>
    </submittedName>
</protein>
<organism evidence="1 2">
    <name type="scientific">Scortum barcoo</name>
    <name type="common">barcoo grunter</name>
    <dbReference type="NCBI Taxonomy" id="214431"/>
    <lineage>
        <taxon>Eukaryota</taxon>
        <taxon>Metazoa</taxon>
        <taxon>Chordata</taxon>
        <taxon>Craniata</taxon>
        <taxon>Vertebrata</taxon>
        <taxon>Euteleostomi</taxon>
        <taxon>Actinopterygii</taxon>
        <taxon>Neopterygii</taxon>
        <taxon>Teleostei</taxon>
        <taxon>Neoteleostei</taxon>
        <taxon>Acanthomorphata</taxon>
        <taxon>Eupercaria</taxon>
        <taxon>Centrarchiformes</taxon>
        <taxon>Terapontoidei</taxon>
        <taxon>Terapontidae</taxon>
        <taxon>Scortum</taxon>
    </lineage>
</organism>
<dbReference type="Proteomes" id="UP000831701">
    <property type="component" value="Chromosome 3"/>
</dbReference>
<name>A0ACB8X2C4_9TELE</name>
<sequence length="302" mass="33361">MEPWLRGVSCEDLTPVKKEEFSSEGSTVTLSYKYSKKATVDNYFFWYRQYPGKPPDFLVFHLGTQNETKPRLSVKADPRCSQFLNTADMTPLFISLLLAAMCLECRAQKDNVLQPKGDVTVTEGEEVTLPYLAASSTRLVRAVSSCGGLSPWKTPDPDPTGCGLTGLPLREKAPAAGGRRSLTLPSIQRGEQPSIVSPHLPTRARRSDGTQTSDLGENSIASNQIVERRTLPARKNSDDPASSHSDSHPSTNNNNNDDERLDLILQTLRKPLLFCVCSYQRISRNFAVWPSISSGVVLTLHH</sequence>
<comment type="caution">
    <text evidence="1">The sequence shown here is derived from an EMBL/GenBank/DDBJ whole genome shotgun (WGS) entry which is preliminary data.</text>
</comment>
<evidence type="ECO:0000313" key="1">
    <source>
        <dbReference type="EMBL" id="KAI3374220.1"/>
    </source>
</evidence>
<dbReference type="EMBL" id="CM041533">
    <property type="protein sequence ID" value="KAI3374220.1"/>
    <property type="molecule type" value="Genomic_DNA"/>
</dbReference>
<keyword evidence="2" id="KW-1185">Reference proteome</keyword>